<dbReference type="Proteomes" id="UP000580839">
    <property type="component" value="Unassembled WGS sequence"/>
</dbReference>
<feature type="domain" description="Photolyase/cryptochrome alpha/beta" evidence="1">
    <location>
        <begin position="1"/>
        <end position="131"/>
    </location>
</feature>
<keyword evidence="2" id="KW-0456">Lyase</keyword>
<organism evidence="2 3">
    <name type="scientific">Eiseniibacteriota bacterium</name>
    <dbReference type="NCBI Taxonomy" id="2212470"/>
    <lineage>
        <taxon>Bacteria</taxon>
        <taxon>Candidatus Eiseniibacteriota</taxon>
    </lineage>
</organism>
<feature type="non-terminal residue" evidence="2">
    <location>
        <position position="206"/>
    </location>
</feature>
<dbReference type="EMBL" id="JABFRW010000180">
    <property type="protein sequence ID" value="NOT35207.1"/>
    <property type="molecule type" value="Genomic_DNA"/>
</dbReference>
<dbReference type="InterPro" id="IPR036155">
    <property type="entry name" value="Crypto/Photolyase_N_sf"/>
</dbReference>
<dbReference type="Pfam" id="PF00875">
    <property type="entry name" value="DNA_photolyase"/>
    <property type="match status" value="1"/>
</dbReference>
<dbReference type="GO" id="GO:0003677">
    <property type="term" value="F:DNA binding"/>
    <property type="evidence" value="ECO:0007669"/>
    <property type="project" value="TreeGrafter"/>
</dbReference>
<gene>
    <name evidence="2" type="ORF">HOP12_13755</name>
</gene>
<name>A0A849SQK4_UNCEI</name>
<proteinExistence type="predicted"/>
<protein>
    <submittedName>
        <fullName evidence="2">Deoxyribodipyrimidine photo-lyase</fullName>
    </submittedName>
</protein>
<evidence type="ECO:0000259" key="1">
    <source>
        <dbReference type="PROSITE" id="PS51645"/>
    </source>
</evidence>
<dbReference type="GO" id="GO:0003904">
    <property type="term" value="F:deoxyribodipyrimidine photo-lyase activity"/>
    <property type="evidence" value="ECO:0007669"/>
    <property type="project" value="TreeGrafter"/>
</dbReference>
<evidence type="ECO:0000313" key="2">
    <source>
        <dbReference type="EMBL" id="NOT35207.1"/>
    </source>
</evidence>
<dbReference type="InterPro" id="IPR002081">
    <property type="entry name" value="Cryptochrome/DNA_photolyase_1"/>
</dbReference>
<sequence length="206" mass="22853">MRVLFWFRKDLRLDDNTGLHEAARDASGDVVPFFASEPALLGRPDIAATRVRFVLDSLADLSAAIDRTGSRLALDHGDATETVLRAAQTAHADAVYWNDEYEPQLRERDDAVERALTRAGVKVRRFHDRLLVPPGAVLTKTGTPFTVFSPFERACRALPTARPLPAAKRFATHALPVRRLATLERLGFEARSTRWPGGATEARGRL</sequence>
<comment type="caution">
    <text evidence="2">The sequence shown here is derived from an EMBL/GenBank/DDBJ whole genome shotgun (WGS) entry which is preliminary data.</text>
</comment>
<dbReference type="PANTHER" id="PTHR11455">
    <property type="entry name" value="CRYPTOCHROME"/>
    <property type="match status" value="1"/>
</dbReference>
<evidence type="ECO:0000313" key="3">
    <source>
        <dbReference type="Proteomes" id="UP000580839"/>
    </source>
</evidence>
<accession>A0A849SQK4</accession>
<dbReference type="InterPro" id="IPR014729">
    <property type="entry name" value="Rossmann-like_a/b/a_fold"/>
</dbReference>
<dbReference type="PANTHER" id="PTHR11455:SF9">
    <property type="entry name" value="CRYPTOCHROME CIRCADIAN CLOCK 5 ISOFORM X1"/>
    <property type="match status" value="1"/>
</dbReference>
<dbReference type="AlphaFoldDB" id="A0A849SQK4"/>
<dbReference type="Gene3D" id="3.40.50.620">
    <property type="entry name" value="HUPs"/>
    <property type="match status" value="1"/>
</dbReference>
<dbReference type="PROSITE" id="PS51645">
    <property type="entry name" value="PHR_CRY_ALPHA_BETA"/>
    <property type="match status" value="1"/>
</dbReference>
<reference evidence="2 3" key="1">
    <citation type="submission" date="2020-04" db="EMBL/GenBank/DDBJ databases">
        <title>Metagenomic profiling of ammonia- and methane-oxidizing microorganisms in a Dutch drinking water treatment plant.</title>
        <authorList>
            <person name="Poghosyan L."/>
            <person name="Leucker S."/>
        </authorList>
    </citation>
    <scope>NUCLEOTIDE SEQUENCE [LARGE SCALE GENOMIC DNA]</scope>
    <source>
        <strain evidence="2">S-RSF-IL-03</strain>
    </source>
</reference>
<dbReference type="InterPro" id="IPR006050">
    <property type="entry name" value="DNA_photolyase_N"/>
</dbReference>
<dbReference type="SUPFAM" id="SSF52425">
    <property type="entry name" value="Cryptochrome/photolyase, N-terminal domain"/>
    <property type="match status" value="1"/>
</dbReference>
<dbReference type="GO" id="GO:0071949">
    <property type="term" value="F:FAD binding"/>
    <property type="evidence" value="ECO:0007669"/>
    <property type="project" value="TreeGrafter"/>
</dbReference>